<feature type="compositionally biased region" description="Low complexity" evidence="1">
    <location>
        <begin position="524"/>
        <end position="547"/>
    </location>
</feature>
<dbReference type="SUPFAM" id="SSF81301">
    <property type="entry name" value="Nucleotidyltransferase"/>
    <property type="match status" value="1"/>
</dbReference>
<evidence type="ECO:0000259" key="2">
    <source>
        <dbReference type="Pfam" id="PF22600"/>
    </source>
</evidence>
<dbReference type="CDD" id="cd05402">
    <property type="entry name" value="NT_PAP_TUTase"/>
    <property type="match status" value="1"/>
</dbReference>
<evidence type="ECO:0000313" key="3">
    <source>
        <dbReference type="EMBL" id="KAK7200486.1"/>
    </source>
</evidence>
<protein>
    <submittedName>
        <fullName evidence="3">Nucleotidyltransferase domain containing protein</fullName>
    </submittedName>
</protein>
<dbReference type="PANTHER" id="PTHR23092">
    <property type="entry name" value="POLY(A) RNA POLYMERASE"/>
    <property type="match status" value="1"/>
</dbReference>
<dbReference type="GO" id="GO:0005730">
    <property type="term" value="C:nucleolus"/>
    <property type="evidence" value="ECO:0007669"/>
    <property type="project" value="TreeGrafter"/>
</dbReference>
<dbReference type="GO" id="GO:0031499">
    <property type="term" value="C:TRAMP complex"/>
    <property type="evidence" value="ECO:0007669"/>
    <property type="project" value="TreeGrafter"/>
</dbReference>
<feature type="region of interest" description="Disordered" evidence="1">
    <location>
        <begin position="411"/>
        <end position="440"/>
    </location>
</feature>
<dbReference type="GO" id="GO:0031123">
    <property type="term" value="P:RNA 3'-end processing"/>
    <property type="evidence" value="ECO:0007669"/>
    <property type="project" value="TreeGrafter"/>
</dbReference>
<feature type="compositionally biased region" description="Low complexity" evidence="1">
    <location>
        <begin position="561"/>
        <end position="583"/>
    </location>
</feature>
<feature type="region of interest" description="Disordered" evidence="1">
    <location>
        <begin position="48"/>
        <end position="80"/>
    </location>
</feature>
<reference evidence="3 4" key="1">
    <citation type="journal article" date="2021" name="MBio">
        <title>A New Model Trypanosomatid, Novymonas esmeraldas: Genomic Perception of Its 'Candidatus Pandoraea novymonadis' Endosymbiont.</title>
        <authorList>
            <person name="Zakharova A."/>
            <person name="Saura A."/>
            <person name="Butenko A."/>
            <person name="Podesvova L."/>
            <person name="Warmusova S."/>
            <person name="Kostygov A.Y."/>
            <person name="Nenarokova A."/>
            <person name="Lukes J."/>
            <person name="Opperdoes F.R."/>
            <person name="Yurchenko V."/>
        </authorList>
    </citation>
    <scope>NUCLEOTIDE SEQUENCE [LARGE SCALE GENOMIC DNA]</scope>
    <source>
        <strain evidence="3 4">E262AT.01</strain>
    </source>
</reference>
<proteinExistence type="predicted"/>
<dbReference type="GO" id="GO:0005739">
    <property type="term" value="C:mitochondrion"/>
    <property type="evidence" value="ECO:0007669"/>
    <property type="project" value="UniProtKB-ARBA"/>
</dbReference>
<dbReference type="Proteomes" id="UP001430356">
    <property type="component" value="Unassembled WGS sequence"/>
</dbReference>
<dbReference type="GO" id="GO:1990817">
    <property type="term" value="F:poly(A) RNA polymerase activity"/>
    <property type="evidence" value="ECO:0007669"/>
    <property type="project" value="InterPro"/>
</dbReference>
<feature type="region of interest" description="Disordered" evidence="1">
    <location>
        <begin position="478"/>
        <end position="508"/>
    </location>
</feature>
<comment type="caution">
    <text evidence="3">The sequence shown here is derived from an EMBL/GenBank/DDBJ whole genome shotgun (WGS) entry which is preliminary data.</text>
</comment>
<feature type="region of interest" description="Disordered" evidence="1">
    <location>
        <begin position="524"/>
        <end position="613"/>
    </location>
</feature>
<evidence type="ECO:0000313" key="4">
    <source>
        <dbReference type="Proteomes" id="UP001430356"/>
    </source>
</evidence>
<feature type="compositionally biased region" description="Low complexity" evidence="1">
    <location>
        <begin position="424"/>
        <end position="440"/>
    </location>
</feature>
<gene>
    <name evidence="3" type="ORF">NESM_000103500</name>
</gene>
<feature type="domain" description="Poly(A) RNA polymerase mitochondrial-like central palm" evidence="2">
    <location>
        <begin position="178"/>
        <end position="338"/>
    </location>
</feature>
<dbReference type="Pfam" id="PF22600">
    <property type="entry name" value="MTPAP-like_central"/>
    <property type="match status" value="1"/>
</dbReference>
<dbReference type="InterPro" id="IPR043519">
    <property type="entry name" value="NT_sf"/>
</dbReference>
<dbReference type="GO" id="GO:0043634">
    <property type="term" value="P:polyadenylation-dependent ncRNA catabolic process"/>
    <property type="evidence" value="ECO:0007669"/>
    <property type="project" value="TreeGrafter"/>
</dbReference>
<name>A0AAW0F4W7_9TRYP</name>
<dbReference type="InterPro" id="IPR045862">
    <property type="entry name" value="Trf4-like"/>
</dbReference>
<keyword evidence="4" id="KW-1185">Reference proteome</keyword>
<organism evidence="3 4">
    <name type="scientific">Novymonas esmeraldas</name>
    <dbReference type="NCBI Taxonomy" id="1808958"/>
    <lineage>
        <taxon>Eukaryota</taxon>
        <taxon>Discoba</taxon>
        <taxon>Euglenozoa</taxon>
        <taxon>Kinetoplastea</taxon>
        <taxon>Metakinetoplastina</taxon>
        <taxon>Trypanosomatida</taxon>
        <taxon>Trypanosomatidae</taxon>
        <taxon>Novymonas</taxon>
    </lineage>
</organism>
<dbReference type="AlphaFoldDB" id="A0AAW0F4W7"/>
<sequence>MGRRCASRAAAVNAMVAPERSSSACASPDAGTPTVGAAATSVEGLRGRLHRRGRGRNGDGLSGRAARRCESNRQPASGAAAGVAGVQSSARCAGAAGAVPPLDSAACARAMEAQRLWSRHAWGGGVCVVAAVLAPFPGAPAVLVAPPVPLAPALAPVRLPPWCRSVSATAYPLSEDGLTNELVDLFHYLDLTPQEEAARARLLERVRGTVAELWGPSAAEGSPSTGSADVMLYGSYAIGLSLPSSDIDLALTFPDEERAEAAVSAAGGGGDSAVSQAAVEAAQRRQAVHLERLHDLAKRLQKSTALPPLEVQVYDQCRVPRIHLRDWASSGVSCDINSSFVSARVARIVARQRLWLQDTPLAVFLARITKAAVKQWRLSEVFRGGVASTALYCLVLRFLAQLEQLHQHAPVEEENLSPPQYEEAAAATRPPASTPSPTVHLSVSTSVRVTAAAAAVDAAGAATLQAAVDAPSYVPSWATSGTRCGRRGSSPPVCRRTGEDGGGAARQTPVPALALPTEMGASASISSPTAVSTSSSSSVSRWGSGNSVCGEDEEVDGYTQGGLTRSSGSATAATTPLPRTAASTPPPPGSDSDTPRSSGVAPPPPPPGCFPTTADLTRVARARYGASPARLLLKLWRFLSDEVFLGGYQVADVFGDDAVWDDGGVPHGNAATPSASLPSASSLERATFAGMASSDLSAASFRIPELLSLFRCSSTSLESMLRYQHYPNRAAPTMLSTVFVDPRQPSCA</sequence>
<evidence type="ECO:0000256" key="1">
    <source>
        <dbReference type="SAM" id="MobiDB-lite"/>
    </source>
</evidence>
<feature type="compositionally biased region" description="Low complexity" evidence="1">
    <location>
        <begin position="590"/>
        <end position="599"/>
    </location>
</feature>
<dbReference type="Gene3D" id="3.30.460.10">
    <property type="entry name" value="Beta Polymerase, domain 2"/>
    <property type="match status" value="1"/>
</dbReference>
<dbReference type="EMBL" id="JAECZO010000006">
    <property type="protein sequence ID" value="KAK7200486.1"/>
    <property type="molecule type" value="Genomic_DNA"/>
</dbReference>
<dbReference type="PANTHER" id="PTHR23092:SF15">
    <property type="entry name" value="INACTIVE NON-CANONICAL POLY(A) RNA POLYMERASE PROTEIN TRF4-2-RELATED"/>
    <property type="match status" value="1"/>
</dbReference>
<dbReference type="GO" id="GO:0003729">
    <property type="term" value="F:mRNA binding"/>
    <property type="evidence" value="ECO:0007669"/>
    <property type="project" value="TreeGrafter"/>
</dbReference>
<accession>A0AAW0F4W7</accession>
<dbReference type="InterPro" id="IPR054708">
    <property type="entry name" value="MTPAP-like_central"/>
</dbReference>